<dbReference type="AlphaFoldDB" id="A0A4Q5LMX2"/>
<dbReference type="EMBL" id="SEWG01000003">
    <property type="protein sequence ID" value="RYU90475.1"/>
    <property type="molecule type" value="Genomic_DNA"/>
</dbReference>
<keyword evidence="2" id="KW-0378">Hydrolase</keyword>
<dbReference type="GO" id="GO:0016787">
    <property type="term" value="F:hydrolase activity"/>
    <property type="evidence" value="ECO:0007669"/>
    <property type="project" value="UniProtKB-KW"/>
</dbReference>
<sequence length="119" mass="12751">MKRKFFTTALLSCCLIICLAAVYADINGKWIGSINTPDGNAIQVSYDFKADGEKLTGTATSQMGEVPIENGKIKGDDFSFSVNVSGTDYPHKGKVYADSCALDIDFGGSGSHFIVKRAK</sequence>
<evidence type="ECO:0000313" key="2">
    <source>
        <dbReference type="EMBL" id="RYU90475.1"/>
    </source>
</evidence>
<dbReference type="Proteomes" id="UP000293331">
    <property type="component" value="Unassembled WGS sequence"/>
</dbReference>
<feature type="chain" id="PRO_5020653080" evidence="1">
    <location>
        <begin position="25"/>
        <end position="119"/>
    </location>
</feature>
<dbReference type="OrthoDB" id="796539at2"/>
<comment type="caution">
    <text evidence="2">The sequence shown here is derived from an EMBL/GenBank/DDBJ whole genome shotgun (WGS) entry which is preliminary data.</text>
</comment>
<keyword evidence="3" id="KW-1185">Reference proteome</keyword>
<feature type="signal peptide" evidence="1">
    <location>
        <begin position="1"/>
        <end position="24"/>
    </location>
</feature>
<keyword evidence="1" id="KW-0732">Signal</keyword>
<accession>A0A4Q5LMX2</accession>
<reference evidence="2 3" key="1">
    <citation type="submission" date="2019-02" db="EMBL/GenBank/DDBJ databases">
        <title>Bacterial novel species Mucilaginibacter sp. 17JY9-4 isolated from soil.</title>
        <authorList>
            <person name="Jung H.-Y."/>
        </authorList>
    </citation>
    <scope>NUCLEOTIDE SEQUENCE [LARGE SCALE GENOMIC DNA]</scope>
    <source>
        <strain evidence="2 3">17JY9-4</strain>
    </source>
</reference>
<name>A0A4Q5LMX2_9SPHI</name>
<organism evidence="2 3">
    <name type="scientific">Mucilaginibacter terrigena</name>
    <dbReference type="NCBI Taxonomy" id="2492395"/>
    <lineage>
        <taxon>Bacteria</taxon>
        <taxon>Pseudomonadati</taxon>
        <taxon>Bacteroidota</taxon>
        <taxon>Sphingobacteriia</taxon>
        <taxon>Sphingobacteriales</taxon>
        <taxon>Sphingobacteriaceae</taxon>
        <taxon>Mucilaginibacter</taxon>
    </lineage>
</organism>
<protein>
    <submittedName>
        <fullName evidence="2">Glycoside hydrolase</fullName>
    </submittedName>
</protein>
<gene>
    <name evidence="2" type="ORF">EWM62_07400</name>
</gene>
<proteinExistence type="predicted"/>
<dbReference type="RefSeq" id="WP_129876035.1">
    <property type="nucleotide sequence ID" value="NZ_SEWG01000003.1"/>
</dbReference>
<evidence type="ECO:0000256" key="1">
    <source>
        <dbReference type="SAM" id="SignalP"/>
    </source>
</evidence>
<evidence type="ECO:0000313" key="3">
    <source>
        <dbReference type="Proteomes" id="UP000293331"/>
    </source>
</evidence>